<proteinExistence type="predicted"/>
<dbReference type="AlphaFoldDB" id="A0A183DSP6"/>
<keyword evidence="2" id="KW-1185">Reference proteome</keyword>
<dbReference type="EMBL" id="UYRT01078766">
    <property type="protein sequence ID" value="VDN19176.1"/>
    <property type="molecule type" value="Genomic_DNA"/>
</dbReference>
<organism evidence="3">
    <name type="scientific">Gongylonema pulchrum</name>
    <dbReference type="NCBI Taxonomy" id="637853"/>
    <lineage>
        <taxon>Eukaryota</taxon>
        <taxon>Metazoa</taxon>
        <taxon>Ecdysozoa</taxon>
        <taxon>Nematoda</taxon>
        <taxon>Chromadorea</taxon>
        <taxon>Rhabditida</taxon>
        <taxon>Spirurina</taxon>
        <taxon>Spiruromorpha</taxon>
        <taxon>Spiruroidea</taxon>
        <taxon>Gongylonematidae</taxon>
        <taxon>Gongylonema</taxon>
    </lineage>
</organism>
<reference evidence="1 2" key="2">
    <citation type="submission" date="2018-11" db="EMBL/GenBank/DDBJ databases">
        <authorList>
            <consortium name="Pathogen Informatics"/>
        </authorList>
    </citation>
    <scope>NUCLEOTIDE SEQUENCE [LARGE SCALE GENOMIC DNA]</scope>
</reference>
<dbReference type="WBParaSite" id="GPUH_0001175101-mRNA-1">
    <property type="protein sequence ID" value="GPUH_0001175101-mRNA-1"/>
    <property type="gene ID" value="GPUH_0001175101"/>
</dbReference>
<sequence length="68" mass="7457">MLGRLMTFEQLAVCQGYSMFGAEQHGQCQSSDVAAPRHVAGHSSEQQLEPERIFNGVRCGFAGKFIVI</sequence>
<reference evidence="3" key="1">
    <citation type="submission" date="2016-06" db="UniProtKB">
        <authorList>
            <consortium name="WormBaseParasite"/>
        </authorList>
    </citation>
    <scope>IDENTIFICATION</scope>
</reference>
<evidence type="ECO:0000313" key="2">
    <source>
        <dbReference type="Proteomes" id="UP000271098"/>
    </source>
</evidence>
<name>A0A183DSP6_9BILA</name>
<protein>
    <submittedName>
        <fullName evidence="1 3">Uncharacterized protein</fullName>
    </submittedName>
</protein>
<gene>
    <name evidence="1" type="ORF">GPUH_LOCUS11737</name>
</gene>
<evidence type="ECO:0000313" key="3">
    <source>
        <dbReference type="WBParaSite" id="GPUH_0001175101-mRNA-1"/>
    </source>
</evidence>
<accession>A0A183DSP6</accession>
<evidence type="ECO:0000313" key="1">
    <source>
        <dbReference type="EMBL" id="VDN19176.1"/>
    </source>
</evidence>
<dbReference type="Proteomes" id="UP000271098">
    <property type="component" value="Unassembled WGS sequence"/>
</dbReference>